<dbReference type="AlphaFoldDB" id="V9H7Y3"/>
<reference evidence="12 13" key="1">
    <citation type="submission" date="2010-03" db="EMBL/GenBank/DDBJ databases">
        <authorList>
            <consortium name="The Broad Institute Genome Sequencing Platform"/>
            <person name="Ward D."/>
            <person name="Earl A."/>
            <person name="Feldgarden M."/>
            <person name="Gevers D."/>
            <person name="Young S."/>
            <person name="Zeng Q."/>
            <person name="Koehrsen M."/>
            <person name="Alvarado L."/>
            <person name="Berlin A.M."/>
            <person name="Borenstein D."/>
            <person name="Chapman S.B."/>
            <person name="Chen Z."/>
            <person name="Engels R."/>
            <person name="Freedman E."/>
            <person name="Gellesch M."/>
            <person name="Goldberg J."/>
            <person name="Griggs A."/>
            <person name="Gujja S."/>
            <person name="Heilman E.R."/>
            <person name="Heiman D.I."/>
            <person name="Hepburn T.A."/>
            <person name="Howarth C."/>
            <person name="Jen D."/>
            <person name="Larson L."/>
            <person name="Mehta T."/>
            <person name="Park D."/>
            <person name="Pearson M."/>
            <person name="Richards J."/>
            <person name="Roberts A."/>
            <person name="Saif S."/>
            <person name="Shea T.D."/>
            <person name="Shenoy N."/>
            <person name="Sisk P."/>
            <person name="Stolte C."/>
            <person name="Sykes S.N."/>
            <person name="Walk T."/>
            <person name="White J."/>
            <person name="Yandava C."/>
            <person name="Izard J."/>
            <person name="Baranova O.V."/>
            <person name="Blanton J.M."/>
            <person name="Tanner A.C."/>
            <person name="Dewhirst F."/>
            <person name="Haas B."/>
            <person name="Nusbaum C."/>
            <person name="Birren B."/>
        </authorList>
    </citation>
    <scope>NUCLEOTIDE SEQUENCE [LARGE SCALE GENOMIC DNA]</scope>
    <source>
        <strain evidence="12 13">ATCC 29453</strain>
    </source>
</reference>
<dbReference type="SUPFAM" id="SSF52172">
    <property type="entry name" value="CheY-like"/>
    <property type="match status" value="1"/>
</dbReference>
<organism evidence="12 13">
    <name type="scientific">Simonsiella muelleri ATCC 29453</name>
    <dbReference type="NCBI Taxonomy" id="641147"/>
    <lineage>
        <taxon>Bacteria</taxon>
        <taxon>Pseudomonadati</taxon>
        <taxon>Pseudomonadota</taxon>
        <taxon>Betaproteobacteria</taxon>
        <taxon>Neisseriales</taxon>
        <taxon>Neisseriaceae</taxon>
        <taxon>Simonsiella</taxon>
    </lineage>
</organism>
<dbReference type="SMART" id="SM00862">
    <property type="entry name" value="Trans_reg_C"/>
    <property type="match status" value="1"/>
</dbReference>
<dbReference type="GO" id="GO:0000976">
    <property type="term" value="F:transcription cis-regulatory region binding"/>
    <property type="evidence" value="ECO:0007669"/>
    <property type="project" value="TreeGrafter"/>
</dbReference>
<dbReference type="InterPro" id="IPR011006">
    <property type="entry name" value="CheY-like_superfamily"/>
</dbReference>
<keyword evidence="7" id="KW-0804">Transcription</keyword>
<dbReference type="InterPro" id="IPR001789">
    <property type="entry name" value="Sig_transdc_resp-reg_receiver"/>
</dbReference>
<evidence type="ECO:0000259" key="11">
    <source>
        <dbReference type="PROSITE" id="PS51755"/>
    </source>
</evidence>
<keyword evidence="6 9" id="KW-0238">DNA-binding</keyword>
<feature type="domain" description="OmpR/PhoB-type" evidence="11">
    <location>
        <begin position="124"/>
        <end position="218"/>
    </location>
</feature>
<dbReference type="CDD" id="cd00383">
    <property type="entry name" value="trans_reg_C"/>
    <property type="match status" value="1"/>
</dbReference>
<dbReference type="InterPro" id="IPR039420">
    <property type="entry name" value="WalR-like"/>
</dbReference>
<dbReference type="PANTHER" id="PTHR48111:SF35">
    <property type="entry name" value="TRANSCRIPTIONAL REGULATORY PROTEIN QSEB"/>
    <property type="match status" value="1"/>
</dbReference>
<reference evidence="12 13" key="2">
    <citation type="submission" date="2011-10" db="EMBL/GenBank/DDBJ databases">
        <title>The Genome Sequence of Simonsiella muelleri ATCC 29453.</title>
        <authorList>
            <consortium name="The Broad Institute Genome Sequencing Platform"/>
            <consortium name="The Broad Institute Genome Sequencing Center for Infectious Disease"/>
            <person name="Earl A."/>
            <person name="Ward D."/>
            <person name="Feldgarden M."/>
            <person name="Gevers D."/>
            <person name="Izard J."/>
            <person name="Baranova O.V."/>
            <person name="Blanton J.M."/>
            <person name="Tanner A.C."/>
            <person name="Dewhirst F."/>
            <person name="Young S.K."/>
            <person name="Zeng Q."/>
            <person name="Gargeya S."/>
            <person name="Fitzgerald M."/>
            <person name="Haas B."/>
            <person name="Abouelleil A."/>
            <person name="Alvarado L."/>
            <person name="Arachchi H.M."/>
            <person name="Berlin A."/>
            <person name="Brown A."/>
            <person name="Chapman S.B."/>
            <person name="Chen Z."/>
            <person name="Dunbar C."/>
            <person name="Freedman E."/>
            <person name="Gearin G."/>
            <person name="Goldberg J."/>
            <person name="Griggs A."/>
            <person name="Gujja S."/>
            <person name="Heiman D."/>
            <person name="Howarth C."/>
            <person name="Larson L."/>
            <person name="Lui A."/>
            <person name="MacDonald P.J.P."/>
            <person name="Montmayeur A."/>
            <person name="Murphy C."/>
            <person name="Neiman D."/>
            <person name="Pearson M."/>
            <person name="Priest M."/>
            <person name="Roberts A."/>
            <person name="Saif S."/>
            <person name="Shea T."/>
            <person name="Shenoy N."/>
            <person name="Sisk P."/>
            <person name="Stolte C."/>
            <person name="Sykes S."/>
            <person name="Wortman J."/>
            <person name="Nusbaum C."/>
            <person name="Birren B."/>
        </authorList>
    </citation>
    <scope>NUCLEOTIDE SEQUENCE [LARGE SCALE GENOMIC DNA]</scope>
    <source>
        <strain evidence="12 13">ATCC 29453</strain>
    </source>
</reference>
<evidence type="ECO:0000256" key="3">
    <source>
        <dbReference type="ARBA" id="ARBA00022553"/>
    </source>
</evidence>
<evidence type="ECO:0000256" key="8">
    <source>
        <dbReference type="PROSITE-ProRule" id="PRU00169"/>
    </source>
</evidence>
<dbReference type="RefSeq" id="WP_002642427.1">
    <property type="nucleotide sequence ID" value="NZ_CP019448.1"/>
</dbReference>
<evidence type="ECO:0000256" key="9">
    <source>
        <dbReference type="PROSITE-ProRule" id="PRU01091"/>
    </source>
</evidence>
<comment type="subcellular location">
    <subcellularLocation>
        <location evidence="1">Cytoplasm</location>
    </subcellularLocation>
</comment>
<dbReference type="Pfam" id="PF00486">
    <property type="entry name" value="Trans_reg_C"/>
    <property type="match status" value="1"/>
</dbReference>
<dbReference type="InterPro" id="IPR016032">
    <property type="entry name" value="Sig_transdc_resp-reg_C-effctor"/>
</dbReference>
<dbReference type="SUPFAM" id="SSF46894">
    <property type="entry name" value="C-terminal effector domain of the bipartite response regulators"/>
    <property type="match status" value="1"/>
</dbReference>
<dbReference type="KEGG" id="smur:BWP33_10990"/>
<keyword evidence="13" id="KW-1185">Reference proteome</keyword>
<dbReference type="eggNOG" id="COG0745">
    <property type="taxonomic scope" value="Bacteria"/>
</dbReference>
<keyword evidence="2" id="KW-0963">Cytoplasm</keyword>
<gene>
    <name evidence="12" type="ORF">HMPREF9021_01483</name>
</gene>
<dbReference type="PROSITE" id="PS51755">
    <property type="entry name" value="OMPR_PHOB"/>
    <property type="match status" value="1"/>
</dbReference>
<dbReference type="STRING" id="641147.HMPREF9021_01483"/>
<dbReference type="Pfam" id="PF00072">
    <property type="entry name" value="Response_reg"/>
    <property type="match status" value="1"/>
</dbReference>
<evidence type="ECO:0000256" key="1">
    <source>
        <dbReference type="ARBA" id="ARBA00004496"/>
    </source>
</evidence>
<dbReference type="GO" id="GO:0005829">
    <property type="term" value="C:cytosol"/>
    <property type="evidence" value="ECO:0007669"/>
    <property type="project" value="TreeGrafter"/>
</dbReference>
<accession>V9H7Y3</accession>
<sequence>MRILIIEDDPLIGDGLYHGLSKLSFTADWFQNGKLGADALNSASYDAVVLDLGLPDCDGMVILQTWRQTNHDIPVLILTARDALPDRLAGLNSGADDYLCKPFALDEVAARLVALIRRSKGRAAADIRCGALTLDTAAKTATLRGQSLPLTRHEYMLLEMLLLQPNFIHSRAQIEDKLYGWEQEIESNAIEVHVYNLRKKIGKDFIRNHRNLGYQIGIAPE</sequence>
<dbReference type="EMBL" id="ADCY02000044">
    <property type="protein sequence ID" value="EFG30516.1"/>
    <property type="molecule type" value="Genomic_DNA"/>
</dbReference>
<evidence type="ECO:0000256" key="2">
    <source>
        <dbReference type="ARBA" id="ARBA00022490"/>
    </source>
</evidence>
<dbReference type="CDD" id="cd17624">
    <property type="entry name" value="REC_OmpR_PmrA-like"/>
    <property type="match status" value="1"/>
</dbReference>
<protein>
    <submittedName>
        <fullName evidence="12">Uncharacterized protein</fullName>
    </submittedName>
</protein>
<evidence type="ECO:0000256" key="4">
    <source>
        <dbReference type="ARBA" id="ARBA00023012"/>
    </source>
</evidence>
<dbReference type="GO" id="GO:0032993">
    <property type="term" value="C:protein-DNA complex"/>
    <property type="evidence" value="ECO:0007669"/>
    <property type="project" value="TreeGrafter"/>
</dbReference>
<dbReference type="OrthoDB" id="9802426at2"/>
<evidence type="ECO:0000313" key="12">
    <source>
        <dbReference type="EMBL" id="EFG30516.1"/>
    </source>
</evidence>
<dbReference type="PROSITE" id="PS50110">
    <property type="entry name" value="RESPONSE_REGULATORY"/>
    <property type="match status" value="1"/>
</dbReference>
<keyword evidence="5" id="KW-0805">Transcription regulation</keyword>
<dbReference type="InterPro" id="IPR036388">
    <property type="entry name" value="WH-like_DNA-bd_sf"/>
</dbReference>
<dbReference type="FunFam" id="3.40.50.2300:FF:000002">
    <property type="entry name" value="DNA-binding response regulator PhoP"/>
    <property type="match status" value="1"/>
</dbReference>
<evidence type="ECO:0000259" key="10">
    <source>
        <dbReference type="PROSITE" id="PS50110"/>
    </source>
</evidence>
<evidence type="ECO:0000256" key="5">
    <source>
        <dbReference type="ARBA" id="ARBA00023015"/>
    </source>
</evidence>
<comment type="caution">
    <text evidence="12">The sequence shown here is derived from an EMBL/GenBank/DDBJ whole genome shotgun (WGS) entry which is preliminary data.</text>
</comment>
<dbReference type="GO" id="GO:0000156">
    <property type="term" value="F:phosphorelay response regulator activity"/>
    <property type="evidence" value="ECO:0007669"/>
    <property type="project" value="TreeGrafter"/>
</dbReference>
<feature type="domain" description="Response regulatory" evidence="10">
    <location>
        <begin position="2"/>
        <end position="116"/>
    </location>
</feature>
<dbReference type="PANTHER" id="PTHR48111">
    <property type="entry name" value="REGULATOR OF RPOS"/>
    <property type="match status" value="1"/>
</dbReference>
<keyword evidence="4" id="KW-0902">Two-component regulatory system</keyword>
<name>V9H7Y3_9NEIS</name>
<dbReference type="Gene3D" id="6.10.250.690">
    <property type="match status" value="1"/>
</dbReference>
<evidence type="ECO:0000256" key="7">
    <source>
        <dbReference type="ARBA" id="ARBA00023163"/>
    </source>
</evidence>
<evidence type="ECO:0000313" key="13">
    <source>
        <dbReference type="Proteomes" id="UP000017813"/>
    </source>
</evidence>
<dbReference type="HOGENOM" id="CLU_000445_30_1_4"/>
<dbReference type="Gene3D" id="3.40.50.2300">
    <property type="match status" value="1"/>
</dbReference>
<dbReference type="SMART" id="SM00448">
    <property type="entry name" value="REC"/>
    <property type="match status" value="1"/>
</dbReference>
<feature type="DNA-binding region" description="OmpR/PhoB-type" evidence="9">
    <location>
        <begin position="124"/>
        <end position="218"/>
    </location>
</feature>
<keyword evidence="3 8" id="KW-0597">Phosphoprotein</keyword>
<evidence type="ECO:0000256" key="6">
    <source>
        <dbReference type="ARBA" id="ARBA00023125"/>
    </source>
</evidence>
<dbReference type="Proteomes" id="UP000017813">
    <property type="component" value="Unassembled WGS sequence"/>
</dbReference>
<dbReference type="Gene3D" id="1.10.10.10">
    <property type="entry name" value="Winged helix-like DNA-binding domain superfamily/Winged helix DNA-binding domain"/>
    <property type="match status" value="1"/>
</dbReference>
<proteinExistence type="predicted"/>
<dbReference type="GO" id="GO:0006355">
    <property type="term" value="P:regulation of DNA-templated transcription"/>
    <property type="evidence" value="ECO:0007669"/>
    <property type="project" value="InterPro"/>
</dbReference>
<feature type="modified residue" description="4-aspartylphosphate" evidence="8">
    <location>
        <position position="51"/>
    </location>
</feature>
<dbReference type="InterPro" id="IPR001867">
    <property type="entry name" value="OmpR/PhoB-type_DNA-bd"/>
</dbReference>